<sequence>MAKHGEESSKKITVDSGEVEALWNTMRDLEQRIEMKFDKTSDESESEEELLCRRRHYRVASETEDEDDLDLRYDCHPTTRSKGFKLKIDIPEFDGYLDIEKFLDWLKTVDNFMDYMDIPKREQVKLIAYRLNDGASAW</sequence>
<evidence type="ECO:0008006" key="3">
    <source>
        <dbReference type="Google" id="ProtNLM"/>
    </source>
</evidence>
<evidence type="ECO:0000313" key="2">
    <source>
        <dbReference type="Proteomes" id="UP000030645"/>
    </source>
</evidence>
<dbReference type="EMBL" id="KE345719">
    <property type="protein sequence ID" value="EXC12631.1"/>
    <property type="molecule type" value="Genomic_DNA"/>
</dbReference>
<organism evidence="1 2">
    <name type="scientific">Morus notabilis</name>
    <dbReference type="NCBI Taxonomy" id="981085"/>
    <lineage>
        <taxon>Eukaryota</taxon>
        <taxon>Viridiplantae</taxon>
        <taxon>Streptophyta</taxon>
        <taxon>Embryophyta</taxon>
        <taxon>Tracheophyta</taxon>
        <taxon>Spermatophyta</taxon>
        <taxon>Magnoliopsida</taxon>
        <taxon>eudicotyledons</taxon>
        <taxon>Gunneridae</taxon>
        <taxon>Pentapetalae</taxon>
        <taxon>rosids</taxon>
        <taxon>fabids</taxon>
        <taxon>Rosales</taxon>
        <taxon>Moraceae</taxon>
        <taxon>Moreae</taxon>
        <taxon>Morus</taxon>
    </lineage>
</organism>
<name>W9S3G0_9ROSA</name>
<proteinExistence type="predicted"/>
<reference evidence="2" key="1">
    <citation type="submission" date="2013-01" db="EMBL/GenBank/DDBJ databases">
        <title>Draft Genome Sequence of a Mulberry Tree, Morus notabilis C.K. Schneid.</title>
        <authorList>
            <person name="He N."/>
            <person name="Zhao S."/>
        </authorList>
    </citation>
    <scope>NUCLEOTIDE SEQUENCE</scope>
</reference>
<protein>
    <recommendedName>
        <fullName evidence="3">Retrotransposon gag domain-containing protein</fullName>
    </recommendedName>
</protein>
<dbReference type="Proteomes" id="UP000030645">
    <property type="component" value="Unassembled WGS sequence"/>
</dbReference>
<keyword evidence="2" id="KW-1185">Reference proteome</keyword>
<dbReference type="AlphaFoldDB" id="W9S3G0"/>
<accession>W9S3G0</accession>
<gene>
    <name evidence="1" type="ORF">L484_013009</name>
</gene>
<evidence type="ECO:0000313" key="1">
    <source>
        <dbReference type="EMBL" id="EXC12631.1"/>
    </source>
</evidence>